<organism evidence="1 2">
    <name type="scientific">Actinospica durhamensis</name>
    <dbReference type="NCBI Taxonomy" id="1508375"/>
    <lineage>
        <taxon>Bacteria</taxon>
        <taxon>Bacillati</taxon>
        <taxon>Actinomycetota</taxon>
        <taxon>Actinomycetes</taxon>
        <taxon>Catenulisporales</taxon>
        <taxon>Actinospicaceae</taxon>
        <taxon>Actinospica</taxon>
    </lineage>
</organism>
<comment type="caution">
    <text evidence="1">The sequence shown here is derived from an EMBL/GenBank/DDBJ whole genome shotgun (WGS) entry which is preliminary data.</text>
</comment>
<reference evidence="1" key="1">
    <citation type="submission" date="2021-04" db="EMBL/GenBank/DDBJ databases">
        <title>Genome based classification of Actinospica acidithermotolerans sp. nov., an actinobacterium isolated from an Indonesian hot spring.</title>
        <authorList>
            <person name="Kusuma A.B."/>
            <person name="Putra K.E."/>
            <person name="Nafisah S."/>
            <person name="Loh J."/>
            <person name="Nouioui I."/>
            <person name="Goodfellow M."/>
        </authorList>
    </citation>
    <scope>NUCLEOTIDE SEQUENCE</scope>
    <source>
        <strain evidence="1">CSCA 57</strain>
    </source>
</reference>
<evidence type="ECO:0000313" key="2">
    <source>
        <dbReference type="Proteomes" id="UP000675781"/>
    </source>
</evidence>
<accession>A0A941EQU4</accession>
<dbReference type="EMBL" id="JAGSOG010000030">
    <property type="protein sequence ID" value="MBR7833439.1"/>
    <property type="molecule type" value="Genomic_DNA"/>
</dbReference>
<dbReference type="AlphaFoldDB" id="A0A941EQU4"/>
<proteinExistence type="predicted"/>
<gene>
    <name evidence="1" type="ORF">KDL01_09190</name>
</gene>
<evidence type="ECO:0000313" key="1">
    <source>
        <dbReference type="EMBL" id="MBR7833439.1"/>
    </source>
</evidence>
<protein>
    <submittedName>
        <fullName evidence="1">Uncharacterized protein</fullName>
    </submittedName>
</protein>
<dbReference type="Proteomes" id="UP000675781">
    <property type="component" value="Unassembled WGS sequence"/>
</dbReference>
<dbReference type="RefSeq" id="WP_212527960.1">
    <property type="nucleotide sequence ID" value="NZ_JAGSOG010000030.1"/>
</dbReference>
<sequence length="273" mass="29344">MFGHHVQCPVEAADRERVEESYVRLVERFGVSLLSGTVVLPTSEYFPGPFVGASDQMQALVDGVAAAMGMTEGDHVAAVPLVRSGATAQRGLTGCAGYPGGAFRSGEGESVLAIDQALAGRPIALVATIAHMLGHLRFVGQVGIPAQRTAREHFIELHAVCTGFGIFSANAAVEVQVDPRANRVAAATYGLSQRRPTFHHSGYLTQELHGYALACLAFIRGEPHPRWMKHLDTNLRAYMRQSLRYLTQYPPEQLVTIQAGIVASTAPQTPEVS</sequence>
<name>A0A941EQU4_9ACTN</name>
<keyword evidence="2" id="KW-1185">Reference proteome</keyword>